<dbReference type="Proteomes" id="UP000199415">
    <property type="component" value="Unassembled WGS sequence"/>
</dbReference>
<keyword evidence="7" id="KW-0997">Cell inner membrane</keyword>
<keyword evidence="7" id="KW-0472">Membrane</keyword>
<feature type="domain" description="ABC transporter" evidence="8">
    <location>
        <begin position="2"/>
        <end position="267"/>
    </location>
</feature>
<dbReference type="InterPro" id="IPR005892">
    <property type="entry name" value="Gly-betaine_transp_ATP-bd"/>
</dbReference>
<comment type="catalytic activity">
    <reaction evidence="5">
        <text>a quaternary ammonium(out) + ATP + H2O = a quaternary ammonium(in) + ADP + phosphate + H(+)</text>
        <dbReference type="Rhea" id="RHEA:11036"/>
        <dbReference type="ChEBI" id="CHEBI:15377"/>
        <dbReference type="ChEBI" id="CHEBI:15378"/>
        <dbReference type="ChEBI" id="CHEBI:30616"/>
        <dbReference type="ChEBI" id="CHEBI:35267"/>
        <dbReference type="ChEBI" id="CHEBI:43474"/>
        <dbReference type="ChEBI" id="CHEBI:456216"/>
        <dbReference type="EC" id="7.6.2.9"/>
    </reaction>
    <physiologicalReaction direction="left-to-right" evidence="5">
        <dbReference type="Rhea" id="RHEA:11037"/>
    </physiologicalReaction>
</comment>
<dbReference type="PROSITE" id="PS50893">
    <property type="entry name" value="ABC_TRANSPORTER_2"/>
    <property type="match status" value="1"/>
</dbReference>
<keyword evidence="3 7" id="KW-0547">Nucleotide-binding</keyword>
<dbReference type="GO" id="GO:0006865">
    <property type="term" value="P:amino acid transport"/>
    <property type="evidence" value="ECO:0007669"/>
    <property type="project" value="UniProtKB-UniRule"/>
</dbReference>
<dbReference type="SUPFAM" id="SSF52540">
    <property type="entry name" value="P-loop containing nucleoside triphosphate hydrolases"/>
    <property type="match status" value="1"/>
</dbReference>
<dbReference type="InterPro" id="IPR003439">
    <property type="entry name" value="ABC_transporter-like_ATP-bd"/>
</dbReference>
<dbReference type="STRING" id="1082479.SAMN05216241_1187"/>
<dbReference type="InterPro" id="IPR051921">
    <property type="entry name" value="ABC_osmolyte_uptake_ATP-bind"/>
</dbReference>
<dbReference type="EMBL" id="FNCE01000018">
    <property type="protein sequence ID" value="SDG52330.1"/>
    <property type="molecule type" value="Genomic_DNA"/>
</dbReference>
<dbReference type="PANTHER" id="PTHR43869">
    <property type="entry name" value="GLYCINE BETAINE/PROLINE BETAINE TRANSPORT SYSTEM ATP-BINDING PROTEIN PROV"/>
    <property type="match status" value="1"/>
</dbReference>
<keyword evidence="10" id="KW-1185">Reference proteome</keyword>
<proteinExistence type="inferred from homology"/>
<evidence type="ECO:0000256" key="5">
    <source>
        <dbReference type="ARBA" id="ARBA00051811"/>
    </source>
</evidence>
<reference evidence="9 10" key="1">
    <citation type="submission" date="2016-10" db="EMBL/GenBank/DDBJ databases">
        <authorList>
            <person name="de Groot N.N."/>
        </authorList>
    </citation>
    <scope>NUCLEOTIDE SEQUENCE [LARGE SCALE GENOMIC DNA]</scope>
    <source>
        <strain evidence="9 10">DSM 25584</strain>
    </source>
</reference>
<comment type="similarity">
    <text evidence="1 7">Belongs to the ABC transporter superfamily.</text>
</comment>
<dbReference type="OrthoDB" id="9802264at2"/>
<dbReference type="GO" id="GO:0005886">
    <property type="term" value="C:plasma membrane"/>
    <property type="evidence" value="ECO:0007669"/>
    <property type="project" value="UniProtKB-SubCell"/>
</dbReference>
<evidence type="ECO:0000259" key="8">
    <source>
        <dbReference type="PROSITE" id="PS50893"/>
    </source>
</evidence>
<evidence type="ECO:0000256" key="3">
    <source>
        <dbReference type="ARBA" id="ARBA00022741"/>
    </source>
</evidence>
<dbReference type="Pfam" id="PF00005">
    <property type="entry name" value="ABC_tran"/>
    <property type="match status" value="1"/>
</dbReference>
<gene>
    <name evidence="9" type="ORF">SAMN05216241_1187</name>
</gene>
<dbReference type="RefSeq" id="WP_090022304.1">
    <property type="nucleotide sequence ID" value="NZ_FNCE01000018.1"/>
</dbReference>
<dbReference type="GO" id="GO:0015418">
    <property type="term" value="F:ABC-type quaternary ammonium compound transporting activity"/>
    <property type="evidence" value="ECO:0007669"/>
    <property type="project" value="UniProtKB-EC"/>
</dbReference>
<dbReference type="AlphaFoldDB" id="A0A1G7V044"/>
<comment type="subunit">
    <text evidence="6">The complex is probably composed of two ATP-binding proteins (TmoW), two transmembrane proteins (TmoV) and a solute-binding protein (TmoX).</text>
</comment>
<evidence type="ECO:0000313" key="9">
    <source>
        <dbReference type="EMBL" id="SDG52330.1"/>
    </source>
</evidence>
<dbReference type="GO" id="GO:0031460">
    <property type="term" value="P:glycine betaine transport"/>
    <property type="evidence" value="ECO:0007669"/>
    <property type="project" value="InterPro"/>
</dbReference>
<dbReference type="FunFam" id="3.40.50.300:FF:000201">
    <property type="entry name" value="Glycine betaine/L-proline ABC transporter ATP-binding protein"/>
    <property type="match status" value="1"/>
</dbReference>
<dbReference type="GO" id="GO:0016887">
    <property type="term" value="F:ATP hydrolysis activity"/>
    <property type="evidence" value="ECO:0007669"/>
    <property type="project" value="UniProtKB-UniRule"/>
</dbReference>
<evidence type="ECO:0000313" key="10">
    <source>
        <dbReference type="Proteomes" id="UP000199415"/>
    </source>
</evidence>
<dbReference type="InterPro" id="IPR027417">
    <property type="entry name" value="P-loop_NTPase"/>
</dbReference>
<dbReference type="PROSITE" id="PS00211">
    <property type="entry name" value="ABC_TRANSPORTER_1"/>
    <property type="match status" value="1"/>
</dbReference>
<sequence>MIRVENLTKIFGPDAASVLPAVEEGKTKSEIQSETGHIVGVNNANFELAAGQVFAIMGLSGSGKSTLIRCINRLIEPTAGKIYLDDPDQGERDITAMSMPELRELRANHMSMVFQRFALFPHRTVLENTVYGLEIQGRPWKESADTGRKMLEMVGLAEWAEAYPSELSGGMQQRVGLARALATEAKIMLMDEPFSALDPLIRVHMQQELLKIQERLARTILFITHDLDEAMYIGDRIAIMDAGKIVQIGTPEEILTNPRTEYVARFVEHADPTNVITARTIMLPFDGGWFETVDSGGDGRWLARRGQPHVTYHLSASGGFAGMAVEGEAATVRSLNEVLDEIEKSGTQGRRRHDVALSCAPDTVLGDLLRGRTYATLPAVVIDGDGTARGVIDETELIGGILEKRGTAGAAGAA</sequence>
<evidence type="ECO:0000256" key="7">
    <source>
        <dbReference type="RuleBase" id="RU369116"/>
    </source>
</evidence>
<evidence type="ECO:0000256" key="6">
    <source>
        <dbReference type="ARBA" id="ARBA00061968"/>
    </source>
</evidence>
<dbReference type="Gene3D" id="3.40.50.300">
    <property type="entry name" value="P-loop containing nucleotide triphosphate hydrolases"/>
    <property type="match status" value="1"/>
</dbReference>
<evidence type="ECO:0000256" key="2">
    <source>
        <dbReference type="ARBA" id="ARBA00022448"/>
    </source>
</evidence>
<dbReference type="NCBIfam" id="TIGR01186">
    <property type="entry name" value="proV"/>
    <property type="match status" value="1"/>
</dbReference>
<dbReference type="EC" id="7.6.2.9" evidence="7"/>
<dbReference type="CDD" id="cd03294">
    <property type="entry name" value="ABC_Pro_Gly_Betaine"/>
    <property type="match status" value="1"/>
</dbReference>
<keyword evidence="4 7" id="KW-0067">ATP-binding</keyword>
<dbReference type="GO" id="GO:0006970">
    <property type="term" value="P:response to osmotic stress"/>
    <property type="evidence" value="ECO:0007669"/>
    <property type="project" value="UniProtKB-ARBA"/>
</dbReference>
<dbReference type="InterPro" id="IPR003593">
    <property type="entry name" value="AAA+_ATPase"/>
</dbReference>
<accession>A0A1G7V044</accession>
<evidence type="ECO:0000256" key="1">
    <source>
        <dbReference type="ARBA" id="ARBA00005417"/>
    </source>
</evidence>
<protein>
    <recommendedName>
        <fullName evidence="7">Quaternary amine transport ATP-binding protein</fullName>
        <ecNumber evidence="7">7.6.2.9</ecNumber>
    </recommendedName>
</protein>
<comment type="subunit">
    <text evidence="7">The complex is probably composed of two ATP-binding proteins, two transmembrane proteins and a solute-binding protein.</text>
</comment>
<dbReference type="InterPro" id="IPR017871">
    <property type="entry name" value="ABC_transporter-like_CS"/>
</dbReference>
<name>A0A1G7V044_9PROT</name>
<organism evidence="9 10">
    <name type="scientific">Limimonas halophila</name>
    <dbReference type="NCBI Taxonomy" id="1082479"/>
    <lineage>
        <taxon>Bacteria</taxon>
        <taxon>Pseudomonadati</taxon>
        <taxon>Pseudomonadota</taxon>
        <taxon>Alphaproteobacteria</taxon>
        <taxon>Rhodospirillales</taxon>
        <taxon>Rhodovibrionaceae</taxon>
        <taxon>Limimonas</taxon>
    </lineage>
</organism>
<dbReference type="GO" id="GO:0005524">
    <property type="term" value="F:ATP binding"/>
    <property type="evidence" value="ECO:0007669"/>
    <property type="project" value="UniProtKB-UniRule"/>
</dbReference>
<keyword evidence="2 7" id="KW-0813">Transport</keyword>
<keyword evidence="7" id="KW-1003">Cell membrane</keyword>
<dbReference type="PANTHER" id="PTHR43869:SF1">
    <property type="entry name" value="GLYCINE BETAINE_PROLINE BETAINE TRANSPORT SYSTEM ATP-BINDING PROTEIN PROV"/>
    <property type="match status" value="1"/>
</dbReference>
<comment type="subcellular location">
    <subcellularLocation>
        <location evidence="7">Cell inner membrane</location>
        <topology evidence="7">Peripheral membrane protein</topology>
    </subcellularLocation>
</comment>
<dbReference type="SMART" id="SM00382">
    <property type="entry name" value="AAA"/>
    <property type="match status" value="1"/>
</dbReference>
<evidence type="ECO:0000256" key="4">
    <source>
        <dbReference type="ARBA" id="ARBA00022840"/>
    </source>
</evidence>